<dbReference type="AlphaFoldDB" id="A0A0Q2MJ74"/>
<gene>
    <name evidence="1" type="ORF">AO501_04525</name>
</gene>
<protein>
    <submittedName>
        <fullName evidence="1">Uncharacterized protein</fullName>
    </submittedName>
</protein>
<dbReference type="EMBL" id="LKTM01000061">
    <property type="protein sequence ID" value="KQH79855.1"/>
    <property type="molecule type" value="Genomic_DNA"/>
</dbReference>
<evidence type="ECO:0000313" key="1">
    <source>
        <dbReference type="EMBL" id="KQH79855.1"/>
    </source>
</evidence>
<sequence>MHQFSEGQLSKQIVVGDRCSAAGVSGTAATRHVYPSVVDDAAASASASAAFIVVLLVRFRSRRVDEGFEFWRWVQQPFSRV</sequence>
<name>A0A0Q2MJ74_MYCGO</name>
<reference evidence="1 2" key="1">
    <citation type="submission" date="2015-10" db="EMBL/GenBank/DDBJ databases">
        <title>Mycobacterium gordonae draft genome assembly.</title>
        <authorList>
            <person name="Ustinova V."/>
            <person name="Smirnova T."/>
            <person name="Blagodatskikh K."/>
            <person name="Varlamov D."/>
            <person name="Larionova E."/>
            <person name="Chernousova L."/>
        </authorList>
    </citation>
    <scope>NUCLEOTIDE SEQUENCE [LARGE SCALE GENOMIC DNA]</scope>
    <source>
        <strain evidence="1 2">CTRI 14-8773</strain>
    </source>
</reference>
<dbReference type="Proteomes" id="UP000051677">
    <property type="component" value="Unassembled WGS sequence"/>
</dbReference>
<evidence type="ECO:0000313" key="2">
    <source>
        <dbReference type="Proteomes" id="UP000051677"/>
    </source>
</evidence>
<proteinExistence type="predicted"/>
<organism evidence="1 2">
    <name type="scientific">Mycobacterium gordonae</name>
    <dbReference type="NCBI Taxonomy" id="1778"/>
    <lineage>
        <taxon>Bacteria</taxon>
        <taxon>Bacillati</taxon>
        <taxon>Actinomycetota</taxon>
        <taxon>Actinomycetes</taxon>
        <taxon>Mycobacteriales</taxon>
        <taxon>Mycobacteriaceae</taxon>
        <taxon>Mycobacterium</taxon>
    </lineage>
</organism>
<comment type="caution">
    <text evidence="1">The sequence shown here is derived from an EMBL/GenBank/DDBJ whole genome shotgun (WGS) entry which is preliminary data.</text>
</comment>
<accession>A0A0Q2MJ74</accession>